<dbReference type="PROSITE" id="PS50089">
    <property type="entry name" value="ZF_RING_2"/>
    <property type="match status" value="1"/>
</dbReference>
<feature type="region of interest" description="Disordered" evidence="4">
    <location>
        <begin position="190"/>
        <end position="220"/>
    </location>
</feature>
<dbReference type="EMBL" id="BTRK01000006">
    <property type="protein sequence ID" value="GMR58849.1"/>
    <property type="molecule type" value="Genomic_DNA"/>
</dbReference>
<feature type="transmembrane region" description="Helical" evidence="5">
    <location>
        <begin position="93"/>
        <end position="114"/>
    </location>
</feature>
<dbReference type="InterPro" id="IPR001841">
    <property type="entry name" value="Znf_RING"/>
</dbReference>
<feature type="non-terminal residue" evidence="7">
    <location>
        <position position="1"/>
    </location>
</feature>
<keyword evidence="5" id="KW-0472">Membrane</keyword>
<dbReference type="Proteomes" id="UP001328107">
    <property type="component" value="Unassembled WGS sequence"/>
</dbReference>
<keyword evidence="5" id="KW-1133">Transmembrane helix</keyword>
<feature type="transmembrane region" description="Helical" evidence="5">
    <location>
        <begin position="54"/>
        <end position="81"/>
    </location>
</feature>
<feature type="compositionally biased region" description="Low complexity" evidence="4">
    <location>
        <begin position="200"/>
        <end position="220"/>
    </location>
</feature>
<keyword evidence="1 3" id="KW-0863">Zinc-finger</keyword>
<proteinExistence type="predicted"/>
<dbReference type="InterPro" id="IPR013083">
    <property type="entry name" value="Znf_RING/FYVE/PHD"/>
</dbReference>
<gene>
    <name evidence="7" type="ORF">PMAYCL1PPCAC_29044</name>
</gene>
<dbReference type="Pfam" id="PF13920">
    <property type="entry name" value="zf-C3HC4_3"/>
    <property type="match status" value="1"/>
</dbReference>
<feature type="domain" description="RING-type" evidence="6">
    <location>
        <begin position="224"/>
        <end position="264"/>
    </location>
</feature>
<dbReference type="GO" id="GO:0006511">
    <property type="term" value="P:ubiquitin-dependent protein catabolic process"/>
    <property type="evidence" value="ECO:0007669"/>
    <property type="project" value="TreeGrafter"/>
</dbReference>
<keyword evidence="5" id="KW-0812">Transmembrane</keyword>
<dbReference type="GO" id="GO:0016567">
    <property type="term" value="P:protein ubiquitination"/>
    <property type="evidence" value="ECO:0007669"/>
    <property type="project" value="TreeGrafter"/>
</dbReference>
<keyword evidence="8" id="KW-1185">Reference proteome</keyword>
<dbReference type="PANTHER" id="PTHR22696:SF1">
    <property type="entry name" value="E3 UBIQUITIN-PROTEIN LIGASE RNF26"/>
    <property type="match status" value="1"/>
</dbReference>
<dbReference type="SMART" id="SM00184">
    <property type="entry name" value="RING"/>
    <property type="match status" value="1"/>
</dbReference>
<keyword evidence="1 3" id="KW-0479">Metal-binding</keyword>
<evidence type="ECO:0000259" key="6">
    <source>
        <dbReference type="PROSITE" id="PS50089"/>
    </source>
</evidence>
<organism evidence="7 8">
    <name type="scientific">Pristionchus mayeri</name>
    <dbReference type="NCBI Taxonomy" id="1317129"/>
    <lineage>
        <taxon>Eukaryota</taxon>
        <taxon>Metazoa</taxon>
        <taxon>Ecdysozoa</taxon>
        <taxon>Nematoda</taxon>
        <taxon>Chromadorea</taxon>
        <taxon>Rhabditida</taxon>
        <taxon>Rhabditina</taxon>
        <taxon>Diplogasteromorpha</taxon>
        <taxon>Diplogasteroidea</taxon>
        <taxon>Neodiplogasteridae</taxon>
        <taxon>Pristionchus</taxon>
    </lineage>
</organism>
<evidence type="ECO:0000256" key="4">
    <source>
        <dbReference type="SAM" id="MobiDB-lite"/>
    </source>
</evidence>
<accession>A0AAN5D9A1</accession>
<evidence type="ECO:0000256" key="5">
    <source>
        <dbReference type="SAM" id="Phobius"/>
    </source>
</evidence>
<evidence type="ECO:0000256" key="2">
    <source>
        <dbReference type="ARBA" id="ARBA00022833"/>
    </source>
</evidence>
<evidence type="ECO:0000256" key="3">
    <source>
        <dbReference type="PROSITE-ProRule" id="PRU00175"/>
    </source>
</evidence>
<protein>
    <recommendedName>
        <fullName evidence="6">RING-type domain-containing protein</fullName>
    </recommendedName>
</protein>
<dbReference type="GO" id="GO:0008270">
    <property type="term" value="F:zinc ion binding"/>
    <property type="evidence" value="ECO:0007669"/>
    <property type="project" value="UniProtKB-KW"/>
</dbReference>
<feature type="transmembrane region" description="Helical" evidence="5">
    <location>
        <begin position="126"/>
        <end position="147"/>
    </location>
</feature>
<keyword evidence="2" id="KW-0862">Zinc</keyword>
<dbReference type="SUPFAM" id="SSF57850">
    <property type="entry name" value="RING/U-box"/>
    <property type="match status" value="1"/>
</dbReference>
<evidence type="ECO:0000313" key="7">
    <source>
        <dbReference type="EMBL" id="GMR58849.1"/>
    </source>
</evidence>
<dbReference type="Gene3D" id="3.30.40.10">
    <property type="entry name" value="Zinc/RING finger domain, C3HC4 (zinc finger)"/>
    <property type="match status" value="1"/>
</dbReference>
<sequence>GPLNLLMEEAEREEPSLLLSIVDAYAGLCDYLLSSVVDSAKTVTMSLNSIIVNAATFVANVLWIPVRIVGFLVTLLSYLFYALTIPARICFNAASNFPIITLLFVASALIFLYLIKRVTQQNFIQWILYTAIPYIASIAFTVLGIFVPQVNTFVNIVNHLSHPIQWILDLISTIRRRAEAVTRTVNVLSPRRPTPTPAGSIRRSPRLSVSSSSSVAGSPSSLDCVVCLTNRKDVLFRPCNHMAVCKDCLPSLMEEVEPLCPLCRAFIESHFQVYY</sequence>
<name>A0AAN5D9A1_9BILA</name>
<dbReference type="AlphaFoldDB" id="A0AAN5D9A1"/>
<reference evidence="8" key="1">
    <citation type="submission" date="2022-10" db="EMBL/GenBank/DDBJ databases">
        <title>Genome assembly of Pristionchus species.</title>
        <authorList>
            <person name="Yoshida K."/>
            <person name="Sommer R.J."/>
        </authorList>
    </citation>
    <scope>NUCLEOTIDE SEQUENCE [LARGE SCALE GENOMIC DNA]</scope>
    <source>
        <strain evidence="8">RS5460</strain>
    </source>
</reference>
<evidence type="ECO:0000256" key="1">
    <source>
        <dbReference type="ARBA" id="ARBA00022771"/>
    </source>
</evidence>
<comment type="caution">
    <text evidence="7">The sequence shown here is derived from an EMBL/GenBank/DDBJ whole genome shotgun (WGS) entry which is preliminary data.</text>
</comment>
<dbReference type="PANTHER" id="PTHR22696">
    <property type="entry name" value="E3 UBIQUITIN-PROTEIN LIGASE RNF26"/>
    <property type="match status" value="1"/>
</dbReference>
<dbReference type="GO" id="GO:0061630">
    <property type="term" value="F:ubiquitin protein ligase activity"/>
    <property type="evidence" value="ECO:0007669"/>
    <property type="project" value="TreeGrafter"/>
</dbReference>
<evidence type="ECO:0000313" key="8">
    <source>
        <dbReference type="Proteomes" id="UP001328107"/>
    </source>
</evidence>